<evidence type="ECO:0008006" key="3">
    <source>
        <dbReference type="Google" id="ProtNLM"/>
    </source>
</evidence>
<gene>
    <name evidence="1" type="ORF">DNU06_14855</name>
</gene>
<dbReference type="AlphaFoldDB" id="A0A2W1MXH4"/>
<dbReference type="EMBL" id="QKSB01000012">
    <property type="protein sequence ID" value="PZE16074.1"/>
    <property type="molecule type" value="Genomic_DNA"/>
</dbReference>
<comment type="caution">
    <text evidence="1">The sequence shown here is derived from an EMBL/GenBank/DDBJ whole genome shotgun (WGS) entry which is preliminary data.</text>
</comment>
<evidence type="ECO:0000313" key="1">
    <source>
        <dbReference type="EMBL" id="PZE16074.1"/>
    </source>
</evidence>
<protein>
    <recommendedName>
        <fullName evidence="3">Outer membrane protein beta-barrel domain-containing protein</fullName>
    </recommendedName>
</protein>
<accession>A0A2W1MXH4</accession>
<keyword evidence="2" id="KW-1185">Reference proteome</keyword>
<dbReference type="RefSeq" id="WP_111064283.1">
    <property type="nucleotide sequence ID" value="NZ_JBHUCU010000001.1"/>
</dbReference>
<name>A0A2W1MXH4_9FLAO</name>
<dbReference type="Proteomes" id="UP000249248">
    <property type="component" value="Unassembled WGS sequence"/>
</dbReference>
<organism evidence="1 2">
    <name type="scientific">Putridiphycobacter roseus</name>
    <dbReference type="NCBI Taxonomy" id="2219161"/>
    <lineage>
        <taxon>Bacteria</taxon>
        <taxon>Pseudomonadati</taxon>
        <taxon>Bacteroidota</taxon>
        <taxon>Flavobacteriia</taxon>
        <taxon>Flavobacteriales</taxon>
        <taxon>Crocinitomicaceae</taxon>
        <taxon>Putridiphycobacter</taxon>
    </lineage>
</organism>
<sequence length="160" mass="18100">MKKRIGLVMLFMVFIFSVKSQGEYKSAVGVRGGFYKGISAKHFMSNKVAVEGLLTTRYNGINITGLLEFHNQAFNTERLNWYFGFGAHAGYYNSIYYSYYGTNSGYGKTFGVDGIIGIEYTLDFFPLNIGLDWKPIFNLYGGSYFRGDSGALSIRYCFNQ</sequence>
<dbReference type="OrthoDB" id="978645at2"/>
<reference evidence="1 2" key="1">
    <citation type="submission" date="2018-06" db="EMBL/GenBank/DDBJ databases">
        <title>The draft genome sequence of Crocinitomix sp. SM1701.</title>
        <authorList>
            <person name="Zhang X."/>
        </authorList>
    </citation>
    <scope>NUCLEOTIDE SEQUENCE [LARGE SCALE GENOMIC DNA]</scope>
    <source>
        <strain evidence="1 2">SM1701</strain>
    </source>
</reference>
<evidence type="ECO:0000313" key="2">
    <source>
        <dbReference type="Proteomes" id="UP000249248"/>
    </source>
</evidence>
<proteinExistence type="predicted"/>